<reference evidence="1" key="2">
    <citation type="submission" date="2021-04" db="EMBL/GenBank/DDBJ databases">
        <authorList>
            <person name="Gilroy R."/>
        </authorList>
    </citation>
    <scope>NUCLEOTIDE SEQUENCE</scope>
    <source>
        <strain evidence="1">378</strain>
    </source>
</reference>
<reference evidence="1" key="1">
    <citation type="journal article" date="2021" name="PeerJ">
        <title>Extensive microbial diversity within the chicken gut microbiome revealed by metagenomics and culture.</title>
        <authorList>
            <person name="Gilroy R."/>
            <person name="Ravi A."/>
            <person name="Getino M."/>
            <person name="Pursley I."/>
            <person name="Horton D.L."/>
            <person name="Alikhan N.F."/>
            <person name="Baker D."/>
            <person name="Gharbi K."/>
            <person name="Hall N."/>
            <person name="Watson M."/>
            <person name="Adriaenssens E.M."/>
            <person name="Foster-Nyarko E."/>
            <person name="Jarju S."/>
            <person name="Secka A."/>
            <person name="Antonio M."/>
            <person name="Oren A."/>
            <person name="Chaudhuri R.R."/>
            <person name="La Ragione R."/>
            <person name="Hildebrand F."/>
            <person name="Pallen M.J."/>
        </authorList>
    </citation>
    <scope>NUCLEOTIDE SEQUENCE</scope>
    <source>
        <strain evidence="1">378</strain>
    </source>
</reference>
<accession>A0A948THZ9</accession>
<name>A0A948THZ9_9GAMM</name>
<organism evidence="1 2">
    <name type="scientific">Candidatus Anaerobiospirillum pullicola</name>
    <dbReference type="NCBI Taxonomy" id="2838451"/>
    <lineage>
        <taxon>Bacteria</taxon>
        <taxon>Pseudomonadati</taxon>
        <taxon>Pseudomonadota</taxon>
        <taxon>Gammaproteobacteria</taxon>
        <taxon>Aeromonadales</taxon>
        <taxon>Succinivibrionaceae</taxon>
        <taxon>Anaerobiospirillum</taxon>
    </lineage>
</organism>
<sequence>MRAKSLGNNTTYKKPAVDYSSMMFAQGPDANDFPFANKMRELLITIVNELLPKKSEATRVFNGEGFIVILMGLLSGNYQNYKVMHDYIEGLPLNELCFRPEDKPVKASSFTKYLFTSILENLHDYGTRKFLSQVLEIISREINLDDIHYEELAVHKYKYDLSYLDDGLQLEDFLLDSELMLSLEADYLSAHTIQVLKKLKVDFIANIPDASLVIPTIYEDVKSDNFRWGKMSVKMEDGAFKTIPFREIPNFPICGAQFPDIKGKAILVSSRLSKEQRTEQVENEVTVQLQQLNNLRTQMMPVGWAAFATIEDAQKELARIAERYPLCKLEQVDFVKRYRNSDPNEKGQDPVVVQHKPKRELIGYNLYIRPVPDDAAIAHEIKMRELRILETSNVNLTPKQIYVLSRVEPEVMWAKSTPKTDADGYFLMVNNVCRESFSVLVQLAIVLKRLCFSLRPELAEKYMLKRLYIW</sequence>
<comment type="caution">
    <text evidence="1">The sequence shown here is derived from an EMBL/GenBank/DDBJ whole genome shotgun (WGS) entry which is preliminary data.</text>
</comment>
<dbReference type="EMBL" id="JAHLFE010000212">
    <property type="protein sequence ID" value="MBU3845240.1"/>
    <property type="molecule type" value="Genomic_DNA"/>
</dbReference>
<proteinExistence type="predicted"/>
<dbReference type="Proteomes" id="UP000733611">
    <property type="component" value="Unassembled WGS sequence"/>
</dbReference>
<evidence type="ECO:0000313" key="2">
    <source>
        <dbReference type="Proteomes" id="UP000733611"/>
    </source>
</evidence>
<dbReference type="AlphaFoldDB" id="A0A948THZ9"/>
<protein>
    <submittedName>
        <fullName evidence="1">Uncharacterized protein</fullName>
    </submittedName>
</protein>
<evidence type="ECO:0000313" key="1">
    <source>
        <dbReference type="EMBL" id="MBU3845240.1"/>
    </source>
</evidence>
<gene>
    <name evidence="1" type="ORF">H9847_10340</name>
</gene>